<proteinExistence type="predicted"/>
<sequence length="132" mass="14111">MRLLISAAAVAVLSVSALADVTDARVVQVTLPNEDVTLSYVERSPQFTVELKAKDGAVEAPRVYIGDGAVAVELFAHPTNGIFLQDVKLKQGDQFKKGDTIKVRPGYKKAADLVAGDVYVKLPGVTFELPAK</sequence>
<feature type="signal peptide" evidence="1">
    <location>
        <begin position="1"/>
        <end position="19"/>
    </location>
</feature>
<dbReference type="OrthoDB" id="270876at2"/>
<dbReference type="KEGG" id="gog:C1280_24970"/>
<name>A0A2Z3H1M9_9BACT</name>
<keyword evidence="3" id="KW-1185">Reference proteome</keyword>
<protein>
    <submittedName>
        <fullName evidence="2">Uncharacterized protein</fullName>
    </submittedName>
</protein>
<dbReference type="AlphaFoldDB" id="A0A2Z3H1M9"/>
<dbReference type="EMBL" id="CP025958">
    <property type="protein sequence ID" value="AWM39933.1"/>
    <property type="molecule type" value="Genomic_DNA"/>
</dbReference>
<organism evidence="2 3">
    <name type="scientific">Gemmata obscuriglobus</name>
    <dbReference type="NCBI Taxonomy" id="114"/>
    <lineage>
        <taxon>Bacteria</taxon>
        <taxon>Pseudomonadati</taxon>
        <taxon>Planctomycetota</taxon>
        <taxon>Planctomycetia</taxon>
        <taxon>Gemmatales</taxon>
        <taxon>Gemmataceae</taxon>
        <taxon>Gemmata</taxon>
    </lineage>
</organism>
<keyword evidence="1" id="KW-0732">Signal</keyword>
<dbReference type="RefSeq" id="WP_010048807.1">
    <property type="nucleotide sequence ID" value="NZ_CP025958.1"/>
</dbReference>
<dbReference type="Proteomes" id="UP000245802">
    <property type="component" value="Chromosome"/>
</dbReference>
<reference evidence="2 3" key="1">
    <citation type="submission" date="2018-01" db="EMBL/GenBank/DDBJ databases">
        <title>G. obscuriglobus.</title>
        <authorList>
            <person name="Franke J."/>
            <person name="Blomberg W."/>
            <person name="Selmecki A."/>
        </authorList>
    </citation>
    <scope>NUCLEOTIDE SEQUENCE [LARGE SCALE GENOMIC DNA]</scope>
    <source>
        <strain evidence="2 3">DSM 5831</strain>
    </source>
</reference>
<evidence type="ECO:0000313" key="2">
    <source>
        <dbReference type="EMBL" id="AWM39933.1"/>
    </source>
</evidence>
<accession>A0A2Z3H1M9</accession>
<gene>
    <name evidence="2" type="ORF">C1280_24970</name>
</gene>
<evidence type="ECO:0000313" key="3">
    <source>
        <dbReference type="Proteomes" id="UP000245802"/>
    </source>
</evidence>
<feature type="chain" id="PRO_5016402420" evidence="1">
    <location>
        <begin position="20"/>
        <end position="132"/>
    </location>
</feature>
<evidence type="ECO:0000256" key="1">
    <source>
        <dbReference type="SAM" id="SignalP"/>
    </source>
</evidence>